<organism evidence="1 2">
    <name type="scientific">Thraustotheca clavata</name>
    <dbReference type="NCBI Taxonomy" id="74557"/>
    <lineage>
        <taxon>Eukaryota</taxon>
        <taxon>Sar</taxon>
        <taxon>Stramenopiles</taxon>
        <taxon>Oomycota</taxon>
        <taxon>Saprolegniomycetes</taxon>
        <taxon>Saprolegniales</taxon>
        <taxon>Achlyaceae</taxon>
        <taxon>Thraustotheca</taxon>
    </lineage>
</organism>
<name>A0A1W0A0F2_9STRA</name>
<reference evidence="1 2" key="1">
    <citation type="journal article" date="2014" name="Genome Biol. Evol.">
        <title>The secreted proteins of Achlya hypogyna and Thraustotheca clavata identify the ancestral oomycete secretome and reveal gene acquisitions by horizontal gene transfer.</title>
        <authorList>
            <person name="Misner I."/>
            <person name="Blouin N."/>
            <person name="Leonard G."/>
            <person name="Richards T.A."/>
            <person name="Lane C.E."/>
        </authorList>
    </citation>
    <scope>NUCLEOTIDE SEQUENCE [LARGE SCALE GENOMIC DNA]</scope>
    <source>
        <strain evidence="1 2">ATCC 34112</strain>
    </source>
</reference>
<evidence type="ECO:0000313" key="2">
    <source>
        <dbReference type="Proteomes" id="UP000243217"/>
    </source>
</evidence>
<protein>
    <submittedName>
        <fullName evidence="1">Uncharacterized protein</fullName>
    </submittedName>
</protein>
<proteinExistence type="predicted"/>
<dbReference type="AlphaFoldDB" id="A0A1W0A0F2"/>
<dbReference type="EMBL" id="JNBS01000873">
    <property type="protein sequence ID" value="OQS03500.1"/>
    <property type="molecule type" value="Genomic_DNA"/>
</dbReference>
<accession>A0A1W0A0F2</accession>
<evidence type="ECO:0000313" key="1">
    <source>
        <dbReference type="EMBL" id="OQS03500.1"/>
    </source>
</evidence>
<sequence>MSCYLRLQSRFCITQNIAIDNIKIVLSGMIPWYAHLFDVSLWLAVSTGHVTKTHRQLQIKPEGPKHSKLISSLWRSVKTIAGVGVLSRMTFVRLCMFPPSILPEYKMK</sequence>
<dbReference type="Proteomes" id="UP000243217">
    <property type="component" value="Unassembled WGS sequence"/>
</dbReference>
<comment type="caution">
    <text evidence="1">The sequence shown here is derived from an EMBL/GenBank/DDBJ whole genome shotgun (WGS) entry which is preliminary data.</text>
</comment>
<gene>
    <name evidence="1" type="ORF">THRCLA_21147</name>
</gene>
<keyword evidence="2" id="KW-1185">Reference proteome</keyword>